<comment type="caution">
    <text evidence="1">The sequence shown here is derived from an EMBL/GenBank/DDBJ whole genome shotgun (WGS) entry which is preliminary data.</text>
</comment>
<dbReference type="AlphaFoldDB" id="A0A9W4SY21"/>
<keyword evidence="2" id="KW-1185">Reference proteome</keyword>
<reference evidence="1" key="1">
    <citation type="submission" date="2022-08" db="EMBL/GenBank/DDBJ databases">
        <authorList>
            <person name="Kallberg Y."/>
            <person name="Tangrot J."/>
            <person name="Rosling A."/>
        </authorList>
    </citation>
    <scope>NUCLEOTIDE SEQUENCE</scope>
    <source>
        <strain evidence="1">Wild A</strain>
    </source>
</reference>
<name>A0A9W4SY21_9GLOM</name>
<feature type="non-terminal residue" evidence="1">
    <location>
        <position position="1"/>
    </location>
</feature>
<dbReference type="EMBL" id="CAMKVN010003487">
    <property type="protein sequence ID" value="CAI2184855.1"/>
    <property type="molecule type" value="Genomic_DNA"/>
</dbReference>
<sequence length="63" mass="7459">NEESMILVCDYGIHGLTYKHYNKNSKMTGGYCHHLFPTCHHPYDGLKCSKMFILLFLVEHWQK</sequence>
<evidence type="ECO:0000313" key="2">
    <source>
        <dbReference type="Proteomes" id="UP001153678"/>
    </source>
</evidence>
<organism evidence="1 2">
    <name type="scientific">Funneliformis geosporum</name>
    <dbReference type="NCBI Taxonomy" id="1117311"/>
    <lineage>
        <taxon>Eukaryota</taxon>
        <taxon>Fungi</taxon>
        <taxon>Fungi incertae sedis</taxon>
        <taxon>Mucoromycota</taxon>
        <taxon>Glomeromycotina</taxon>
        <taxon>Glomeromycetes</taxon>
        <taxon>Glomerales</taxon>
        <taxon>Glomeraceae</taxon>
        <taxon>Funneliformis</taxon>
    </lineage>
</organism>
<dbReference type="Proteomes" id="UP001153678">
    <property type="component" value="Unassembled WGS sequence"/>
</dbReference>
<evidence type="ECO:0000313" key="1">
    <source>
        <dbReference type="EMBL" id="CAI2184855.1"/>
    </source>
</evidence>
<accession>A0A9W4SY21</accession>
<protein>
    <submittedName>
        <fullName evidence="1">17703_t:CDS:1</fullName>
    </submittedName>
</protein>
<gene>
    <name evidence="1" type="ORF">FWILDA_LOCUS11786</name>
</gene>
<proteinExistence type="predicted"/>